<evidence type="ECO:0000313" key="3">
    <source>
        <dbReference type="Proteomes" id="UP000197768"/>
    </source>
</evidence>
<dbReference type="InterPro" id="IPR029033">
    <property type="entry name" value="His_PPase_superfam"/>
</dbReference>
<sequence length="186" mass="21817">MQIYLVRHTETICPKGVCYGQSDVNLAPNFLEQFQEIKKQLPVKALVYSSPLTRCVELAEYCFLKEEITLDDRLKEMNFGKWELQNWDVIPEEERIPWMSDFVNISVPMGESFQILYERVIEFWENLNKQSLEQSLVIFTHAGVIRSLICYLENKPLTEAFSNKVDFGEVKILSLKKSIRKDDLNE</sequence>
<dbReference type="SMART" id="SM00855">
    <property type="entry name" value="PGAM"/>
    <property type="match status" value="1"/>
</dbReference>
<reference evidence="2 3" key="1">
    <citation type="journal article" date="2017" name="Infect. Genet. Evol.">
        <title>Comparative genome analysis of fish pathogen Flavobacterium columnare reveals extensive sequence diversity within the species.</title>
        <authorList>
            <person name="Kayansamruaj P."/>
            <person name="Dong H.T."/>
            <person name="Hirono I."/>
            <person name="Kondo H."/>
            <person name="Senapin S."/>
            <person name="Rodkhum C."/>
        </authorList>
    </citation>
    <scope>NUCLEOTIDE SEQUENCE [LARGE SCALE GENOMIC DNA]</scope>
    <source>
        <strain evidence="2 3">1215</strain>
    </source>
</reference>
<dbReference type="GO" id="GO:0005737">
    <property type="term" value="C:cytoplasm"/>
    <property type="evidence" value="ECO:0007669"/>
    <property type="project" value="TreeGrafter"/>
</dbReference>
<dbReference type="CDD" id="cd07067">
    <property type="entry name" value="HP_PGM_like"/>
    <property type="match status" value="1"/>
</dbReference>
<evidence type="ECO:0000313" key="2">
    <source>
        <dbReference type="EMBL" id="OWP84550.1"/>
    </source>
</evidence>
<dbReference type="InterPro" id="IPR050275">
    <property type="entry name" value="PGM_Phosphatase"/>
</dbReference>
<dbReference type="Pfam" id="PF00300">
    <property type="entry name" value="His_Phos_1"/>
    <property type="match status" value="1"/>
</dbReference>
<dbReference type="InterPro" id="IPR013078">
    <property type="entry name" value="His_Pase_superF_clade-1"/>
</dbReference>
<gene>
    <name evidence="2" type="ORF">BWK59_04820</name>
</gene>
<dbReference type="Proteomes" id="UP000197768">
    <property type="component" value="Unassembled WGS sequence"/>
</dbReference>
<comment type="caution">
    <text evidence="2">The sequence shown here is derived from an EMBL/GenBank/DDBJ whole genome shotgun (WGS) entry which is preliminary data.</text>
</comment>
<name>A0A246GLI2_9FLAO</name>
<dbReference type="EC" id="3.1.3.73" evidence="1"/>
<proteinExistence type="predicted"/>
<dbReference type="EMBL" id="MTCZ01000029">
    <property type="protein sequence ID" value="OWP84550.1"/>
    <property type="molecule type" value="Genomic_DNA"/>
</dbReference>
<evidence type="ECO:0000256" key="1">
    <source>
        <dbReference type="NCBIfam" id="TIGR03162"/>
    </source>
</evidence>
<dbReference type="AlphaFoldDB" id="A0A246GLI2"/>
<dbReference type="PANTHER" id="PTHR48100">
    <property type="entry name" value="BROAD-SPECIFICITY PHOSPHATASE YOR283W-RELATED"/>
    <property type="match status" value="1"/>
</dbReference>
<dbReference type="SUPFAM" id="SSF53254">
    <property type="entry name" value="Phosphoglycerate mutase-like"/>
    <property type="match status" value="1"/>
</dbReference>
<dbReference type="Gene3D" id="3.40.50.1240">
    <property type="entry name" value="Phosphoglycerate mutase-like"/>
    <property type="match status" value="1"/>
</dbReference>
<dbReference type="RefSeq" id="WP_088391571.1">
    <property type="nucleotide sequence ID" value="NZ_MTCZ01000029.1"/>
</dbReference>
<dbReference type="PANTHER" id="PTHR48100:SF59">
    <property type="entry name" value="ADENOSYLCOBALAMIN_ALPHA-RIBAZOLE PHOSPHATASE"/>
    <property type="match status" value="1"/>
</dbReference>
<dbReference type="GO" id="GO:0043755">
    <property type="term" value="F:alpha-ribazole phosphatase activity"/>
    <property type="evidence" value="ECO:0007669"/>
    <property type="project" value="UniProtKB-UniRule"/>
</dbReference>
<dbReference type="GO" id="GO:0009236">
    <property type="term" value="P:cobalamin biosynthetic process"/>
    <property type="evidence" value="ECO:0007669"/>
    <property type="project" value="UniProtKB-UniRule"/>
</dbReference>
<protein>
    <recommendedName>
        <fullName evidence="1">Alpha-ribazole phosphatase</fullName>
        <ecNumber evidence="1">3.1.3.73</ecNumber>
    </recommendedName>
</protein>
<dbReference type="InterPro" id="IPR017578">
    <property type="entry name" value="Ribazole_CobC"/>
</dbReference>
<dbReference type="NCBIfam" id="TIGR03162">
    <property type="entry name" value="ribazole_cobC"/>
    <property type="match status" value="1"/>
</dbReference>
<accession>A0A246GLI2</accession>
<organism evidence="2 3">
    <name type="scientific">Flavobacterium davisii</name>
    <dbReference type="NCBI Taxonomy" id="2906077"/>
    <lineage>
        <taxon>Bacteria</taxon>
        <taxon>Pseudomonadati</taxon>
        <taxon>Bacteroidota</taxon>
        <taxon>Flavobacteriia</taxon>
        <taxon>Flavobacteriales</taxon>
        <taxon>Flavobacteriaceae</taxon>
        <taxon>Flavobacterium</taxon>
    </lineage>
</organism>